<dbReference type="Proteomes" id="UP000254912">
    <property type="component" value="Unassembled WGS sequence"/>
</dbReference>
<dbReference type="CDD" id="cd02598">
    <property type="entry name" value="HAD_BPGM"/>
    <property type="match status" value="1"/>
</dbReference>
<keyword evidence="15" id="KW-1185">Reference proteome</keyword>
<dbReference type="PANTHER" id="PTHR46193:SF18">
    <property type="entry name" value="HEXITOL PHOSPHATASE B"/>
    <property type="match status" value="1"/>
</dbReference>
<accession>A0A288QX53</accession>
<feature type="binding site" evidence="11">
    <location>
        <begin position="120"/>
        <end position="124"/>
    </location>
    <ligand>
        <name>substrate</name>
    </ligand>
</feature>
<evidence type="ECO:0000256" key="7">
    <source>
        <dbReference type="ARBA" id="ARBA00044926"/>
    </source>
</evidence>
<feature type="active site" description="Nucleophile" evidence="10">
    <location>
        <position position="13"/>
    </location>
</feature>
<dbReference type="EC" id="5.4.2.6" evidence="8"/>
<evidence type="ECO:0000313" key="14">
    <source>
        <dbReference type="EMBL" id="RDL11979.1"/>
    </source>
</evidence>
<evidence type="ECO:0000313" key="15">
    <source>
        <dbReference type="Proteomes" id="UP000254912"/>
    </source>
</evidence>
<evidence type="ECO:0000256" key="10">
    <source>
        <dbReference type="PIRSR" id="PIRSR610972-1"/>
    </source>
</evidence>
<feature type="binding site" evidence="11">
    <location>
        <begin position="13"/>
        <end position="15"/>
    </location>
    <ligand>
        <name>substrate</name>
    </ligand>
</feature>
<dbReference type="NCBIfam" id="TIGR01990">
    <property type="entry name" value="bPGM"/>
    <property type="match status" value="1"/>
</dbReference>
<keyword evidence="2" id="KW-0597">Phosphoprotein</keyword>
<dbReference type="SFLD" id="SFLDF00046">
    <property type="entry name" value="beta-phosphoglucomutase"/>
    <property type="match status" value="1"/>
</dbReference>
<dbReference type="InterPro" id="IPR051600">
    <property type="entry name" value="Beta-PGM-like"/>
</dbReference>
<name>A0A288QX53_9LACO</name>
<feature type="site" description="Important for catalytic activity and assists the phosphoryl transfer reaction to Asp8 by balancing charge and orienting the reacting groups" evidence="13">
    <location>
        <position position="120"/>
    </location>
</feature>
<dbReference type="EMBL" id="QRAS01000001">
    <property type="protein sequence ID" value="RDL11979.1"/>
    <property type="molecule type" value="Genomic_DNA"/>
</dbReference>
<proteinExistence type="inferred from homology"/>
<dbReference type="RefSeq" id="WP_070230041.1">
    <property type="nucleotide sequence ID" value="NZ_BJYO01000002.1"/>
</dbReference>
<evidence type="ECO:0000256" key="5">
    <source>
        <dbReference type="ARBA" id="ARBA00023235"/>
    </source>
</evidence>
<comment type="catalytic activity">
    <reaction evidence="7">
        <text>beta-D-glucose 1-phosphate = beta-D-glucose 6-phosphate</text>
        <dbReference type="Rhea" id="RHEA:20113"/>
        <dbReference type="ChEBI" id="CHEBI:57684"/>
        <dbReference type="ChEBI" id="CHEBI:58247"/>
        <dbReference type="EC" id="5.4.2.6"/>
    </reaction>
</comment>
<dbReference type="AlphaFoldDB" id="A0A288QX53"/>
<keyword evidence="5" id="KW-0413">Isomerase</keyword>
<gene>
    <name evidence="14" type="ORF">DFP99_0403</name>
</gene>
<dbReference type="GO" id="GO:0005975">
    <property type="term" value="P:carbohydrate metabolic process"/>
    <property type="evidence" value="ECO:0007669"/>
    <property type="project" value="InterPro"/>
</dbReference>
<organism evidence="14 15">
    <name type="scientific">Weissella soli</name>
    <dbReference type="NCBI Taxonomy" id="155866"/>
    <lineage>
        <taxon>Bacteria</taxon>
        <taxon>Bacillati</taxon>
        <taxon>Bacillota</taxon>
        <taxon>Bacilli</taxon>
        <taxon>Lactobacillales</taxon>
        <taxon>Lactobacillaceae</taxon>
        <taxon>Weissella</taxon>
    </lineage>
</organism>
<feature type="binding site" evidence="11">
    <location>
        <position position="82"/>
    </location>
    <ligand>
        <name>substrate</name>
    </ligand>
</feature>
<feature type="active site" description="Proton donor/acceptor" evidence="10">
    <location>
        <position position="15"/>
    </location>
</feature>
<dbReference type="GO" id="GO:0000287">
    <property type="term" value="F:magnesium ion binding"/>
    <property type="evidence" value="ECO:0007669"/>
    <property type="project" value="InterPro"/>
</dbReference>
<comment type="caution">
    <text evidence="14">The sequence shown here is derived from an EMBL/GenBank/DDBJ whole genome shotgun (WGS) entry which is preliminary data.</text>
</comment>
<feature type="site" description="Important for catalytic activity and assists the phosphoryl transfer reaction to Asp8 by balancing charge and orienting the reacting groups" evidence="13">
    <location>
        <position position="151"/>
    </location>
</feature>
<keyword evidence="6" id="KW-0119">Carbohydrate metabolism</keyword>
<feature type="binding site" evidence="11">
    <location>
        <begin position="48"/>
        <end position="53"/>
    </location>
    <ligand>
        <name>substrate</name>
    </ligand>
</feature>
<dbReference type="NCBIfam" id="TIGR01509">
    <property type="entry name" value="HAD-SF-IA-v3"/>
    <property type="match status" value="1"/>
</dbReference>
<evidence type="ECO:0000256" key="8">
    <source>
        <dbReference type="ARBA" id="ARBA00044968"/>
    </source>
</evidence>
<reference evidence="14 15" key="1">
    <citation type="submission" date="2018-07" db="EMBL/GenBank/DDBJ databases">
        <title>Genomic Encyclopedia of Type Strains, Phase III (KMG-III): the genomes of soil and plant-associated and newly described type strains.</title>
        <authorList>
            <person name="Whitman W."/>
        </authorList>
    </citation>
    <scope>NUCLEOTIDE SEQUENCE [LARGE SCALE GENOMIC DNA]</scope>
    <source>
        <strain evidence="14 15">CECT 7031</strain>
    </source>
</reference>
<dbReference type="GeneID" id="94545974"/>
<dbReference type="GO" id="GO:0008801">
    <property type="term" value="F:beta-phosphoglucomutase activity"/>
    <property type="evidence" value="ECO:0007669"/>
    <property type="project" value="UniProtKB-EC"/>
</dbReference>
<keyword evidence="3 12" id="KW-0479">Metal-binding</keyword>
<dbReference type="SFLD" id="SFLDS00003">
    <property type="entry name" value="Haloacid_Dehalogenase"/>
    <property type="match status" value="1"/>
</dbReference>
<protein>
    <recommendedName>
        <fullName evidence="9">Beta-phosphoglucomutase</fullName>
        <ecNumber evidence="8">5.4.2.6</ecNumber>
    </recommendedName>
</protein>
<evidence type="ECO:0000256" key="6">
    <source>
        <dbReference type="ARBA" id="ARBA00023277"/>
    </source>
</evidence>
<dbReference type="InterPro" id="IPR023198">
    <property type="entry name" value="PGP-like_dom2"/>
</dbReference>
<dbReference type="NCBIfam" id="TIGR02009">
    <property type="entry name" value="PGMB-YQAB-SF"/>
    <property type="match status" value="1"/>
</dbReference>
<feature type="binding site" evidence="12">
    <location>
        <position position="13"/>
    </location>
    <ligand>
        <name>Mg(2+)</name>
        <dbReference type="ChEBI" id="CHEBI:18420"/>
    </ligand>
</feature>
<evidence type="ECO:0000256" key="3">
    <source>
        <dbReference type="ARBA" id="ARBA00022723"/>
    </source>
</evidence>
<comment type="cofactor">
    <cofactor evidence="12">
        <name>Mg(2+)</name>
        <dbReference type="ChEBI" id="CHEBI:18420"/>
    </cofactor>
    <text evidence="12">Binds 2 magnesium ions per subunit.</text>
</comment>
<dbReference type="SFLD" id="SFLDG01129">
    <property type="entry name" value="C1.5:_HAD__Beta-PGM__Phosphata"/>
    <property type="match status" value="1"/>
</dbReference>
<feature type="binding site" evidence="11">
    <location>
        <position position="56"/>
    </location>
    <ligand>
        <name>substrate</name>
    </ligand>
</feature>
<dbReference type="Gene3D" id="1.10.150.240">
    <property type="entry name" value="Putative phosphatase, domain 2"/>
    <property type="match status" value="1"/>
</dbReference>
<dbReference type="InterPro" id="IPR010972">
    <property type="entry name" value="Beta-PGM"/>
</dbReference>
<evidence type="ECO:0000256" key="9">
    <source>
        <dbReference type="ARBA" id="ARBA00044991"/>
    </source>
</evidence>
<evidence type="ECO:0000256" key="1">
    <source>
        <dbReference type="ARBA" id="ARBA00006171"/>
    </source>
</evidence>
<dbReference type="InterPro" id="IPR010976">
    <property type="entry name" value="B-phosphoglucomutase_hydrolase"/>
</dbReference>
<evidence type="ECO:0000256" key="12">
    <source>
        <dbReference type="PIRSR" id="PIRSR610972-3"/>
    </source>
</evidence>
<feature type="binding site" evidence="12">
    <location>
        <position position="175"/>
    </location>
    <ligand>
        <name>Mg(2+)</name>
        <dbReference type="ChEBI" id="CHEBI:18420"/>
    </ligand>
</feature>
<comment type="similarity">
    <text evidence="1">Belongs to the HAD-like hydrolase superfamily. CbbY/CbbZ/Gph/YieH family.</text>
</comment>
<evidence type="ECO:0000256" key="2">
    <source>
        <dbReference type="ARBA" id="ARBA00022553"/>
    </source>
</evidence>
<keyword evidence="4 12" id="KW-0460">Magnesium</keyword>
<dbReference type="SUPFAM" id="SSF56784">
    <property type="entry name" value="HAD-like"/>
    <property type="match status" value="1"/>
</dbReference>
<evidence type="ECO:0000256" key="4">
    <source>
        <dbReference type="ARBA" id="ARBA00022842"/>
    </source>
</evidence>
<dbReference type="Pfam" id="PF00702">
    <property type="entry name" value="Hydrolase"/>
    <property type="match status" value="1"/>
</dbReference>
<dbReference type="SFLD" id="SFLDG01135">
    <property type="entry name" value="C1.5.6:_HAD__Beta-PGM__Phospha"/>
    <property type="match status" value="1"/>
</dbReference>
<feature type="binding site" evidence="11">
    <location>
        <position position="151"/>
    </location>
    <ligand>
        <name>substrate</name>
    </ligand>
</feature>
<evidence type="ECO:0000256" key="11">
    <source>
        <dbReference type="PIRSR" id="PIRSR610972-2"/>
    </source>
</evidence>
<evidence type="ECO:0000256" key="13">
    <source>
        <dbReference type="PIRSR" id="PIRSR610972-4"/>
    </source>
</evidence>
<dbReference type="KEGG" id="wso:WSWS_00775"/>
<dbReference type="PANTHER" id="PTHR46193">
    <property type="entry name" value="6-PHOSPHOGLUCONATE PHOSPHATASE"/>
    <property type="match status" value="1"/>
</dbReference>
<dbReference type="InterPro" id="IPR036412">
    <property type="entry name" value="HAD-like_sf"/>
</dbReference>
<feature type="binding site" evidence="11">
    <location>
        <position position="29"/>
    </location>
    <ligand>
        <name>substrate</name>
    </ligand>
</feature>
<feature type="binding site" evidence="12">
    <location>
        <position position="176"/>
    </location>
    <ligand>
        <name>Mg(2+)</name>
        <dbReference type="ChEBI" id="CHEBI:18420"/>
    </ligand>
</feature>
<dbReference type="Gene3D" id="3.40.50.1000">
    <property type="entry name" value="HAD superfamily/HAD-like"/>
    <property type="match status" value="1"/>
</dbReference>
<feature type="binding site" evidence="12">
    <location>
        <position position="15"/>
    </location>
    <ligand>
        <name>Mg(2+)</name>
        <dbReference type="ChEBI" id="CHEBI:18420"/>
    </ligand>
</feature>
<dbReference type="InterPro" id="IPR006439">
    <property type="entry name" value="HAD-SF_hydro_IA"/>
</dbReference>
<sequence>MPRFEDIKGFAFDLDGVITDTARLHGQAWRQTADTVGTPWTAELAESLKGISRLESLEMILAAGGHANDYTEREKEALADEKNKAYQELIKTLTPADILPGMGDFIRDAVAQGYRLSIASASKNAPAILNNLGLTKYFIGIVDPATLSAGKPDPEIFVRAAAVLDLPNEQIIGLEDSAAGIKSINAAGQTSLGIAAAGVLPEAKLHFTATSQVTLATIATKMNQ</sequence>
<dbReference type="InterPro" id="IPR023214">
    <property type="entry name" value="HAD_sf"/>
</dbReference>